<evidence type="ECO:0000313" key="3">
    <source>
        <dbReference type="EMBL" id="VAW70042.1"/>
    </source>
</evidence>
<gene>
    <name evidence="3" type="ORF">MNBD_GAMMA09-667</name>
</gene>
<sequence length="431" mass="46520">METQLLSNISSGKTTERAAQSGAATDKKSVMSETSEFESNSSFKDELNDQIDKSNNNQIDNDKVSEQKTESRENRRNEDERELAAAKSGSDKQTVIASEYGISEGAELKDTEETAIEYSPELPLTGILLPQLSGKAQGLNASDARSQLISGQTADPLSALNKPVAAVAESATEIKPLVSEQAVAPVLSQSISRQMDKVNPQFFQSMESTEVEPEIPVNDSVTRAARLQQVPVVTGIADNIAQILQRSRDSLAQTAVSESSVSASPVSLTASGGATTSVNNTLSGTLNGAINASLDSPDWSRQMTQQVSVMLKGNMQKAEIKLNPANLGPLEIKLSMSDDRASITFVAQHAPVRDAIEQAMPRLREMLEQQGLNLSDVDVSTQSEQQQRQHANESEFSKASFSESEDQAENIQAEQMQKKTLNIDSVVNIYA</sequence>
<feature type="region of interest" description="Disordered" evidence="1">
    <location>
        <begin position="1"/>
        <end position="96"/>
    </location>
</feature>
<organism evidence="3">
    <name type="scientific">hydrothermal vent metagenome</name>
    <dbReference type="NCBI Taxonomy" id="652676"/>
    <lineage>
        <taxon>unclassified sequences</taxon>
        <taxon>metagenomes</taxon>
        <taxon>ecological metagenomes</taxon>
    </lineage>
</organism>
<feature type="compositionally biased region" description="Low complexity" evidence="1">
    <location>
        <begin position="32"/>
        <end position="42"/>
    </location>
</feature>
<evidence type="ECO:0000256" key="1">
    <source>
        <dbReference type="SAM" id="MobiDB-lite"/>
    </source>
</evidence>
<feature type="region of interest" description="Disordered" evidence="1">
    <location>
        <begin position="377"/>
        <end position="417"/>
    </location>
</feature>
<name>A0A3B0Y3U5_9ZZZZ</name>
<protein>
    <submittedName>
        <fullName evidence="3">Flagellar hook-length control protein FliK</fullName>
    </submittedName>
</protein>
<dbReference type="InterPro" id="IPR038610">
    <property type="entry name" value="FliK-like_C_sf"/>
</dbReference>
<dbReference type="Pfam" id="PF02120">
    <property type="entry name" value="Flg_hook"/>
    <property type="match status" value="1"/>
</dbReference>
<keyword evidence="3" id="KW-0966">Cell projection</keyword>
<dbReference type="InterPro" id="IPR052563">
    <property type="entry name" value="FliK"/>
</dbReference>
<dbReference type="CDD" id="cd17470">
    <property type="entry name" value="T3SS_Flik_C"/>
    <property type="match status" value="1"/>
</dbReference>
<keyword evidence="3" id="KW-0969">Cilium</keyword>
<feature type="compositionally biased region" description="Basic and acidic residues" evidence="1">
    <location>
        <begin position="60"/>
        <end position="84"/>
    </location>
</feature>
<keyword evidence="3" id="KW-0282">Flagellum</keyword>
<reference evidence="3" key="1">
    <citation type="submission" date="2018-06" db="EMBL/GenBank/DDBJ databases">
        <authorList>
            <person name="Zhirakovskaya E."/>
        </authorList>
    </citation>
    <scope>NUCLEOTIDE SEQUENCE</scope>
</reference>
<dbReference type="InterPro" id="IPR021136">
    <property type="entry name" value="Flagellar_hook_control-like_C"/>
</dbReference>
<feature type="compositionally biased region" description="Polar residues" evidence="1">
    <location>
        <begin position="1"/>
        <end position="13"/>
    </location>
</feature>
<dbReference type="PANTHER" id="PTHR37533">
    <property type="entry name" value="FLAGELLAR HOOK-LENGTH CONTROL PROTEIN"/>
    <property type="match status" value="1"/>
</dbReference>
<dbReference type="EMBL" id="UOFI01000186">
    <property type="protein sequence ID" value="VAW70042.1"/>
    <property type="molecule type" value="Genomic_DNA"/>
</dbReference>
<dbReference type="PANTHER" id="PTHR37533:SF2">
    <property type="entry name" value="FLAGELLAR HOOK-LENGTH CONTROL PROTEIN"/>
    <property type="match status" value="1"/>
</dbReference>
<dbReference type="AlphaFoldDB" id="A0A3B0Y3U5"/>
<feature type="domain" description="Flagellar hook-length control protein-like C-terminal" evidence="2">
    <location>
        <begin position="305"/>
        <end position="387"/>
    </location>
</feature>
<accession>A0A3B0Y3U5</accession>
<feature type="compositionally biased region" description="Polar residues" evidence="1">
    <location>
        <begin position="377"/>
        <end position="389"/>
    </location>
</feature>
<proteinExistence type="predicted"/>
<feature type="compositionally biased region" description="Basic and acidic residues" evidence="1">
    <location>
        <begin position="43"/>
        <end position="52"/>
    </location>
</feature>
<dbReference type="Gene3D" id="3.30.750.140">
    <property type="match status" value="1"/>
</dbReference>
<evidence type="ECO:0000259" key="2">
    <source>
        <dbReference type="Pfam" id="PF02120"/>
    </source>
</evidence>